<reference evidence="1 2" key="1">
    <citation type="submission" date="2024-07" db="EMBL/GenBank/DDBJ databases">
        <title>Section-level genome sequencing and comparative genomics of Aspergillus sections Usti and Cavernicolus.</title>
        <authorList>
            <consortium name="Lawrence Berkeley National Laboratory"/>
            <person name="Nybo J.L."/>
            <person name="Vesth T.C."/>
            <person name="Theobald S."/>
            <person name="Frisvad J.C."/>
            <person name="Larsen T.O."/>
            <person name="Kjaerboelling I."/>
            <person name="Rothschild-Mancinelli K."/>
            <person name="Lyhne E.K."/>
            <person name="Kogle M.E."/>
            <person name="Barry K."/>
            <person name="Clum A."/>
            <person name="Na H."/>
            <person name="Ledsgaard L."/>
            <person name="Lin J."/>
            <person name="Lipzen A."/>
            <person name="Kuo A."/>
            <person name="Riley R."/>
            <person name="Mondo S."/>
            <person name="Labutti K."/>
            <person name="Haridas S."/>
            <person name="Pangalinan J."/>
            <person name="Salamov A.A."/>
            <person name="Simmons B.A."/>
            <person name="Magnuson J.K."/>
            <person name="Chen J."/>
            <person name="Drula E."/>
            <person name="Henrissat B."/>
            <person name="Wiebenga A."/>
            <person name="Lubbers R.J."/>
            <person name="Gomes A.C."/>
            <person name="Makela M.R."/>
            <person name="Stajich J."/>
            <person name="Grigoriev I.V."/>
            <person name="Mortensen U.H."/>
            <person name="De Vries R.P."/>
            <person name="Baker S.E."/>
            <person name="Andersen M.R."/>
        </authorList>
    </citation>
    <scope>NUCLEOTIDE SEQUENCE [LARGE SCALE GENOMIC DNA]</scope>
    <source>
        <strain evidence="1 2">CBS 123904</strain>
    </source>
</reference>
<accession>A0ABR4IIV0</accession>
<evidence type="ECO:0000313" key="2">
    <source>
        <dbReference type="Proteomes" id="UP001610446"/>
    </source>
</evidence>
<dbReference type="Proteomes" id="UP001610446">
    <property type="component" value="Unassembled WGS sequence"/>
</dbReference>
<comment type="caution">
    <text evidence="1">The sequence shown here is derived from an EMBL/GenBank/DDBJ whole genome shotgun (WGS) entry which is preliminary data.</text>
</comment>
<keyword evidence="2" id="KW-1185">Reference proteome</keyword>
<dbReference type="EMBL" id="JBFXLU010000389">
    <property type="protein sequence ID" value="KAL2827670.1"/>
    <property type="molecule type" value="Genomic_DNA"/>
</dbReference>
<proteinExistence type="predicted"/>
<evidence type="ECO:0000313" key="1">
    <source>
        <dbReference type="EMBL" id="KAL2827670.1"/>
    </source>
</evidence>
<protein>
    <submittedName>
        <fullName evidence="1">Uncharacterized protein</fullName>
    </submittedName>
</protein>
<sequence length="538" mass="59600">MALALQCPVKRSNTGDAHLVAFLGPWAPGDSQRLLQDFQSSLGDVDLILWQPHPEAKDSQATIYALSIAAYRSGWSDLLIADGLSNRQVKGNTRGRESSLLSVIRVAVNGRQQDEVEVIARRTTTDSLGAILINADIAVRRGFEDGLVLHDSNQSLFTGDILSESAVGSPGLYDGTDPSIAGSVPRTDDSLNIFLLFPSPLDERRTIQSTIQQVVDQAQATSEGKTPTVHLAAWKHDRVPSRRDIYRLWIAYTQHVNRTDSMHFLESIPDAGISEAQFITIYDNEPYPLIVARNTLDTVVKASLGSSTRLSEIASTPFSQLREDIELLHDPDAPFAPNPFPWKSPDSRAIDIPLFYLTNALTLEQERALKFEIQTITDDDLEDELKACSFVPWNPVSNPVHGADGTIESIWNTIFELHTHKAQYPEAYIEPPYFFIDAQSGVDQTIIAVYTDKYSELSTIVSETEAHSLHDILADVMEPPASGFVYGRVRGRDAHNVYANVSVGEMDFEEFFEGREGELRRARGPMVPSALADFISTE</sequence>
<gene>
    <name evidence="1" type="ORF">BJY01DRAFT_135723</name>
</gene>
<organism evidence="1 2">
    <name type="scientific">Aspergillus pseudoustus</name>
    <dbReference type="NCBI Taxonomy" id="1810923"/>
    <lineage>
        <taxon>Eukaryota</taxon>
        <taxon>Fungi</taxon>
        <taxon>Dikarya</taxon>
        <taxon>Ascomycota</taxon>
        <taxon>Pezizomycotina</taxon>
        <taxon>Eurotiomycetes</taxon>
        <taxon>Eurotiomycetidae</taxon>
        <taxon>Eurotiales</taxon>
        <taxon>Aspergillaceae</taxon>
        <taxon>Aspergillus</taxon>
        <taxon>Aspergillus subgen. Nidulantes</taxon>
    </lineage>
</organism>
<name>A0ABR4IIV0_9EURO</name>